<evidence type="ECO:0000256" key="5">
    <source>
        <dbReference type="ARBA" id="ARBA00022975"/>
    </source>
</evidence>
<evidence type="ECO:0000313" key="12">
    <source>
        <dbReference type="Proteomes" id="UP000006681"/>
    </source>
</evidence>
<dbReference type="InterPro" id="IPR001754">
    <property type="entry name" value="OMPdeCOase_dom"/>
</dbReference>
<dbReference type="GO" id="GO:0044205">
    <property type="term" value="P:'de novo' UMP biosynthetic process"/>
    <property type="evidence" value="ECO:0007669"/>
    <property type="project" value="InterPro"/>
</dbReference>
<evidence type="ECO:0000256" key="8">
    <source>
        <dbReference type="PIRSR" id="PIRSR614732-1"/>
    </source>
</evidence>
<dbReference type="GO" id="GO:0004590">
    <property type="term" value="F:orotidine-5'-phosphate decarboxylase activity"/>
    <property type="evidence" value="ECO:0007669"/>
    <property type="project" value="UniProtKB-EC"/>
</dbReference>
<dbReference type="KEGG" id="vdi:Vdis_1308"/>
<feature type="active site" description="For OMPdecase activity" evidence="8">
    <location>
        <position position="66"/>
    </location>
</feature>
<dbReference type="HOGENOM" id="CLU_067069_2_0_2"/>
<dbReference type="InterPro" id="IPR014732">
    <property type="entry name" value="OMPdecase"/>
</dbReference>
<evidence type="ECO:0000256" key="1">
    <source>
        <dbReference type="ARBA" id="ARBA00004861"/>
    </source>
</evidence>
<dbReference type="SUPFAM" id="SSF51366">
    <property type="entry name" value="Ribulose-phoshate binding barrel"/>
    <property type="match status" value="1"/>
</dbReference>
<feature type="active site" description="For OMPdecase activity" evidence="8">
    <location>
        <position position="64"/>
    </location>
</feature>
<dbReference type="GO" id="GO:0006207">
    <property type="term" value="P:'de novo' pyrimidine nucleobase biosynthetic process"/>
    <property type="evidence" value="ECO:0007669"/>
    <property type="project" value="InterPro"/>
</dbReference>
<evidence type="ECO:0000256" key="7">
    <source>
        <dbReference type="ARBA" id="ARBA00033428"/>
    </source>
</evidence>
<evidence type="ECO:0000256" key="9">
    <source>
        <dbReference type="PIRSR" id="PIRSR614732-2"/>
    </source>
</evidence>
<keyword evidence="6" id="KW-0456">Lyase</keyword>
<evidence type="ECO:0000259" key="10">
    <source>
        <dbReference type="SMART" id="SM00934"/>
    </source>
</evidence>
<proteinExistence type="predicted"/>
<feature type="binding site" evidence="9">
    <location>
        <position position="36"/>
    </location>
    <ligand>
        <name>substrate</name>
    </ligand>
</feature>
<dbReference type="STRING" id="572478.Vdis_1308"/>
<protein>
    <recommendedName>
        <fullName evidence="3">Orotidine 5'-phosphate decarboxylase</fullName>
        <ecNumber evidence="2">4.1.1.23</ecNumber>
    </recommendedName>
    <alternativeName>
        <fullName evidence="7">OMP decarboxylase</fullName>
    </alternativeName>
</protein>
<keyword evidence="12" id="KW-1185">Reference proteome</keyword>
<feature type="binding site" evidence="9">
    <location>
        <position position="121"/>
    </location>
    <ligand>
        <name>substrate</name>
    </ligand>
</feature>
<dbReference type="GO" id="GO:0005829">
    <property type="term" value="C:cytosol"/>
    <property type="evidence" value="ECO:0007669"/>
    <property type="project" value="TreeGrafter"/>
</dbReference>
<dbReference type="PANTHER" id="PTHR32119:SF2">
    <property type="entry name" value="OROTIDINE 5'-PHOSPHATE DECARBOXYLASE"/>
    <property type="match status" value="1"/>
</dbReference>
<comment type="pathway">
    <text evidence="1">Pyrimidine metabolism; UMP biosynthesis via de novo pathway; UMP from orotate: step 2/2.</text>
</comment>
<feature type="binding site" evidence="9">
    <location>
        <position position="196"/>
    </location>
    <ligand>
        <name>substrate</name>
    </ligand>
</feature>
<organism evidence="11 12">
    <name type="scientific">Vulcanisaeta distributa (strain DSM 14429 / JCM 11212 / NBRC 100878 / IC-017)</name>
    <dbReference type="NCBI Taxonomy" id="572478"/>
    <lineage>
        <taxon>Archaea</taxon>
        <taxon>Thermoproteota</taxon>
        <taxon>Thermoprotei</taxon>
        <taxon>Thermoproteales</taxon>
        <taxon>Thermoproteaceae</taxon>
        <taxon>Vulcanisaeta</taxon>
    </lineage>
</organism>
<dbReference type="eggNOG" id="arCOG00081">
    <property type="taxonomic scope" value="Archaea"/>
</dbReference>
<feature type="binding site" evidence="9">
    <location>
        <position position="13"/>
    </location>
    <ligand>
        <name>substrate</name>
    </ligand>
</feature>
<name>E1QRX7_VULDI</name>
<evidence type="ECO:0000256" key="4">
    <source>
        <dbReference type="ARBA" id="ARBA00022793"/>
    </source>
</evidence>
<dbReference type="AlphaFoldDB" id="E1QRX7"/>
<dbReference type="InterPro" id="IPR011060">
    <property type="entry name" value="RibuloseP-bd_barrel"/>
</dbReference>
<feature type="binding site" evidence="9">
    <location>
        <position position="195"/>
    </location>
    <ligand>
        <name>substrate</name>
    </ligand>
</feature>
<evidence type="ECO:0000256" key="6">
    <source>
        <dbReference type="ARBA" id="ARBA00023239"/>
    </source>
</evidence>
<accession>E1QRX7</accession>
<evidence type="ECO:0000256" key="2">
    <source>
        <dbReference type="ARBA" id="ARBA00012321"/>
    </source>
</evidence>
<dbReference type="RefSeq" id="WP_013336419.1">
    <property type="nucleotide sequence ID" value="NC_014537.1"/>
</dbReference>
<evidence type="ECO:0000313" key="11">
    <source>
        <dbReference type="EMBL" id="ADN50694.1"/>
    </source>
</evidence>
<dbReference type="PANTHER" id="PTHR32119">
    <property type="entry name" value="OROTIDINE 5'-PHOSPHATE DECARBOXYLASE"/>
    <property type="match status" value="1"/>
</dbReference>
<dbReference type="EC" id="4.1.1.23" evidence="2"/>
<dbReference type="Gene3D" id="3.20.20.70">
    <property type="entry name" value="Aldolase class I"/>
    <property type="match status" value="1"/>
</dbReference>
<dbReference type="Pfam" id="PF00215">
    <property type="entry name" value="OMPdecase"/>
    <property type="match status" value="1"/>
</dbReference>
<feature type="active site" description="For OMPdecase activity" evidence="8">
    <location>
        <position position="69"/>
    </location>
</feature>
<keyword evidence="5" id="KW-0665">Pyrimidine biosynthesis</keyword>
<dbReference type="OrthoDB" id="94124at2157"/>
<dbReference type="CDD" id="cd04725">
    <property type="entry name" value="OMP_decarboxylase_like"/>
    <property type="match status" value="1"/>
</dbReference>
<sequence length="222" mass="23897">MIQRHTGLVLAFDVDWDVEKSIMFLNGISDLIDAVKIGWYQLLTIGPQGIKELTDSVNKYFLADFKLGDVAHINEYVVRKVYGLGINGLIMHAVAGRDNLATAINVARKLGVDVYLLISMSSGGELYDRNLDYNVSLGMSLGVSGFIVPATKPNVVRQVRSMVGSNYQLLSPGVGVQGGKPGCAIANGADFEIVGRSIINSESPRQAALNILNAIRNPISCS</sequence>
<gene>
    <name evidence="11" type="ordered locus">Vdis_1308</name>
</gene>
<reference evidence="12" key="2">
    <citation type="journal article" date="2010" name="Stand. Genomic Sci.">
        <title>Complete genome sequence of Vulcanisaeta distributa type strain (IC-017T).</title>
        <authorList>
            <person name="Mavromatis K."/>
            <person name="Sikorski J."/>
            <person name="Pabst E."/>
            <person name="Teshima H."/>
            <person name="Lapidus A."/>
            <person name="Lucas S."/>
            <person name="Nolan M."/>
            <person name="Glavina Del Rio T."/>
            <person name="Cheng J."/>
            <person name="Bruce D."/>
            <person name="Goodwin L."/>
            <person name="Pitluck S."/>
            <person name="Liolios K."/>
            <person name="Ivanova N."/>
            <person name="Mikhailova N."/>
            <person name="Pati A."/>
            <person name="Chen A."/>
            <person name="Palaniappan K."/>
            <person name="Land M."/>
            <person name="Hauser L."/>
            <person name="Chang Y."/>
            <person name="Jeffries C."/>
            <person name="Rohde M."/>
            <person name="Spring S."/>
            <person name="Goker M."/>
            <person name="Wirth R."/>
            <person name="Woyke T."/>
            <person name="Bristow J."/>
            <person name="Eisen J."/>
            <person name="Markowitz V."/>
            <person name="Hugenholtz P."/>
            <person name="Klenk H."/>
            <person name="Kyrpides N."/>
        </authorList>
    </citation>
    <scope>NUCLEOTIDE SEQUENCE [LARGE SCALE GENOMIC DNA]</scope>
    <source>
        <strain evidence="12">DSM 14429 / JCM 11212 / NBRC 100878 / IC-017</strain>
    </source>
</reference>
<feature type="domain" description="Orotidine 5'-phosphate decarboxylase" evidence="10">
    <location>
        <begin position="7"/>
        <end position="211"/>
    </location>
</feature>
<dbReference type="EMBL" id="CP002100">
    <property type="protein sequence ID" value="ADN50694.1"/>
    <property type="molecule type" value="Genomic_DNA"/>
</dbReference>
<reference evidence="11 12" key="1">
    <citation type="journal article" date="2010" name="Stand. Genomic Sci.">
        <title>Complete genome sequence of Vulcanisaeta distributa type strain (IC-017).</title>
        <authorList>
            <person name="Mavromatis K."/>
            <person name="Sikorski J."/>
            <person name="Pabst E."/>
            <person name="Teshima H."/>
            <person name="Lapidus A."/>
            <person name="Lucas S."/>
            <person name="Nolan M."/>
            <person name="Glavina Del Rio T."/>
            <person name="Cheng J.F."/>
            <person name="Bruce D."/>
            <person name="Goodwin L."/>
            <person name="Pitluck S."/>
            <person name="Liolios K."/>
            <person name="Ivanova N."/>
            <person name="Mikhailova N."/>
            <person name="Pati A."/>
            <person name="Chen A."/>
            <person name="Palaniappan K."/>
            <person name="Land M."/>
            <person name="Hauser L."/>
            <person name="Chang Y.J."/>
            <person name="Jeffries C.D."/>
            <person name="Rohde M."/>
            <person name="Spring S."/>
            <person name="Goker M."/>
            <person name="Wirth R."/>
            <person name="Woyke T."/>
            <person name="Bristow J."/>
            <person name="Eisen J.A."/>
            <person name="Markowitz V."/>
            <person name="Hugenholtz P."/>
            <person name="Klenk H.P."/>
            <person name="Kyrpides N.C."/>
        </authorList>
    </citation>
    <scope>NUCLEOTIDE SEQUENCE [LARGE SCALE GENOMIC DNA]</scope>
    <source>
        <strain evidence="12">DSM 14429 / JCM 11212 / NBRC 100878 / IC-017</strain>
    </source>
</reference>
<evidence type="ECO:0000256" key="3">
    <source>
        <dbReference type="ARBA" id="ARBA00021923"/>
    </source>
</evidence>
<keyword evidence="4" id="KW-0210">Decarboxylase</keyword>
<dbReference type="InterPro" id="IPR013785">
    <property type="entry name" value="Aldolase_TIM"/>
</dbReference>
<dbReference type="SMART" id="SM00934">
    <property type="entry name" value="OMPdecase"/>
    <property type="match status" value="1"/>
</dbReference>
<dbReference type="GeneID" id="9752240"/>
<dbReference type="Proteomes" id="UP000006681">
    <property type="component" value="Chromosome"/>
</dbReference>